<dbReference type="Proteomes" id="UP001627408">
    <property type="component" value="Unassembled WGS sequence"/>
</dbReference>
<feature type="signal peptide" evidence="1">
    <location>
        <begin position="1"/>
        <end position="21"/>
    </location>
</feature>
<evidence type="ECO:0000313" key="3">
    <source>
        <dbReference type="Proteomes" id="UP001627408"/>
    </source>
</evidence>
<sequence length="54" mass="5636">MTTKTCFMALALTLAPALAFAEGCNYGKYDQQAMSCAAGTTYDASTKTCLPTTS</sequence>
<dbReference type="EMBL" id="JBHDIY010000002">
    <property type="protein sequence ID" value="MFL4471637.1"/>
    <property type="molecule type" value="Genomic_DNA"/>
</dbReference>
<dbReference type="RefSeq" id="WP_407593481.1">
    <property type="nucleotide sequence ID" value="NZ_JBHDIY010000002.1"/>
</dbReference>
<evidence type="ECO:0000256" key="1">
    <source>
        <dbReference type="SAM" id="SignalP"/>
    </source>
</evidence>
<gene>
    <name evidence="2" type="ORF">ACERZ8_17800</name>
</gene>
<organism evidence="2 3">
    <name type="scientific">Tateyamaria armeniaca</name>
    <dbReference type="NCBI Taxonomy" id="2518930"/>
    <lineage>
        <taxon>Bacteria</taxon>
        <taxon>Pseudomonadati</taxon>
        <taxon>Pseudomonadota</taxon>
        <taxon>Alphaproteobacteria</taxon>
        <taxon>Rhodobacterales</taxon>
        <taxon>Roseobacteraceae</taxon>
        <taxon>Tateyamaria</taxon>
    </lineage>
</organism>
<name>A0ABW8UXG8_9RHOB</name>
<proteinExistence type="predicted"/>
<comment type="caution">
    <text evidence="2">The sequence shown here is derived from an EMBL/GenBank/DDBJ whole genome shotgun (WGS) entry which is preliminary data.</text>
</comment>
<keyword evidence="3" id="KW-1185">Reference proteome</keyword>
<evidence type="ECO:0008006" key="4">
    <source>
        <dbReference type="Google" id="ProtNLM"/>
    </source>
</evidence>
<reference evidence="2 3" key="1">
    <citation type="submission" date="2024-08" db="EMBL/GenBank/DDBJ databases">
        <title>Tateyamaria sp. nov., isolated from marine algae.</title>
        <authorList>
            <person name="Choi B.J."/>
            <person name="Kim J.M."/>
            <person name="Lee J.K."/>
            <person name="Choi D.G."/>
            <person name="Bayburt H."/>
            <person name="Baek J.H."/>
            <person name="Han D.M."/>
            <person name="Jeon C.O."/>
        </authorList>
    </citation>
    <scope>NUCLEOTIDE SEQUENCE [LARGE SCALE GENOMIC DNA]</scope>
    <source>
        <strain evidence="2 3">KMU-156</strain>
    </source>
</reference>
<keyword evidence="1" id="KW-0732">Signal</keyword>
<accession>A0ABW8UXG8</accession>
<feature type="chain" id="PRO_5046795635" description="Chitin-binding type-2 domain-containing protein" evidence="1">
    <location>
        <begin position="22"/>
        <end position="54"/>
    </location>
</feature>
<evidence type="ECO:0000313" key="2">
    <source>
        <dbReference type="EMBL" id="MFL4471637.1"/>
    </source>
</evidence>
<protein>
    <recommendedName>
        <fullName evidence="4">Chitin-binding type-2 domain-containing protein</fullName>
    </recommendedName>
</protein>